<dbReference type="Pfam" id="PF01052">
    <property type="entry name" value="FliMN_C"/>
    <property type="match status" value="1"/>
</dbReference>
<feature type="domain" description="Flagellar motor switch protein FliN-like C-terminal" evidence="2">
    <location>
        <begin position="232"/>
        <end position="299"/>
    </location>
</feature>
<organism evidence="3 4">
    <name type="scientific">Roseinatronobacter domitianus</name>
    <dbReference type="NCBI Taxonomy" id="2940293"/>
    <lineage>
        <taxon>Bacteria</taxon>
        <taxon>Pseudomonadati</taxon>
        <taxon>Pseudomonadota</taxon>
        <taxon>Alphaproteobacteria</taxon>
        <taxon>Rhodobacterales</taxon>
        <taxon>Paracoccaceae</taxon>
        <taxon>Roseinatronobacter</taxon>
    </lineage>
</organism>
<keyword evidence="3" id="KW-0282">Flagellum</keyword>
<evidence type="ECO:0000256" key="1">
    <source>
        <dbReference type="SAM" id="MobiDB-lite"/>
    </source>
</evidence>
<keyword evidence="3" id="KW-0969">Cilium</keyword>
<proteinExistence type="predicted"/>
<dbReference type="SUPFAM" id="SSF101801">
    <property type="entry name" value="Surface presentation of antigens (SPOA)"/>
    <property type="match status" value="1"/>
</dbReference>
<keyword evidence="3" id="KW-0966">Cell projection</keyword>
<dbReference type="InterPro" id="IPR036429">
    <property type="entry name" value="SpoA-like_sf"/>
</dbReference>
<dbReference type="Gene3D" id="2.30.330.10">
    <property type="entry name" value="SpoA-like"/>
    <property type="match status" value="1"/>
</dbReference>
<accession>A0ABT0M452</accession>
<comment type="caution">
    <text evidence="3">The sequence shown here is derived from an EMBL/GenBank/DDBJ whole genome shotgun (WGS) entry which is preliminary data.</text>
</comment>
<dbReference type="RefSeq" id="WP_249059751.1">
    <property type="nucleotide sequence ID" value="NZ_JALZWP010000014.1"/>
</dbReference>
<evidence type="ECO:0000259" key="2">
    <source>
        <dbReference type="Pfam" id="PF01052"/>
    </source>
</evidence>
<keyword evidence="4" id="KW-1185">Reference proteome</keyword>
<protein>
    <submittedName>
        <fullName evidence="3">FliM/FliN family flagellar motor C-terminal domain-containing protein</fullName>
    </submittedName>
</protein>
<dbReference type="Proteomes" id="UP001202550">
    <property type="component" value="Unassembled WGS sequence"/>
</dbReference>
<reference evidence="3 4" key="1">
    <citation type="submission" date="2022-05" db="EMBL/GenBank/DDBJ databases">
        <title>Seasonal and diel survey of microbial diversity of the Tyrrhenian coast.</title>
        <authorList>
            <person name="Gattoni G."/>
            <person name="Corral P."/>
        </authorList>
    </citation>
    <scope>NUCLEOTIDE SEQUENCE [LARGE SCALE GENOMIC DNA]</scope>
    <source>
        <strain evidence="3 4">V10</strain>
    </source>
</reference>
<dbReference type="InterPro" id="IPR001543">
    <property type="entry name" value="FliN-like_C"/>
</dbReference>
<feature type="region of interest" description="Disordered" evidence="1">
    <location>
        <begin position="304"/>
        <end position="350"/>
    </location>
</feature>
<name>A0ABT0M452_9RHOB</name>
<evidence type="ECO:0000313" key="4">
    <source>
        <dbReference type="Proteomes" id="UP001202550"/>
    </source>
</evidence>
<gene>
    <name evidence="3" type="ORF">M3N55_12940</name>
</gene>
<dbReference type="EMBL" id="JALZWP010000014">
    <property type="protein sequence ID" value="MCL1629636.1"/>
    <property type="molecule type" value="Genomic_DNA"/>
</dbReference>
<evidence type="ECO:0000313" key="3">
    <source>
        <dbReference type="EMBL" id="MCL1629636.1"/>
    </source>
</evidence>
<sequence length="350" mass="37042">MKIGKMEQAKVQNSEAGRDPLLRMARRNQVQAAQQEASFQAALSQAFGRMCAGYPGLDGTVVALSRRVVSLAELVDMTEPGLFLALLEGPGDAMGMVWLCPTALAALVDAQTTGQVMPPAATDGPPRLPTRTDAALIAPMVDSFLHHAAERCADLPEGADVSGFLYGSFLDDRRPMGVVLDDLDYKVLQLRISLGQGRVTGLWTLVLPCYAPAGPAVQDENDDWENRLTGAVENSPVMLNAVLCRFKLTLKEALALTKGDVLRVPESALETLGLTALSGAAVATGRLGQARGFRAVRLTADPQVSGRGDLQSAPTLRLSKAVPLGPATSASPETKEDRSAPAFLNNASQQ</sequence>